<gene>
    <name evidence="1" type="ORF">MM415A00503_0020</name>
</gene>
<sequence>MKTLSKIDITMTAVIRPKILNETLKSFCKKVFYDLDRFRLIINIDNVGEDSNPFNMIKICHKFFKDVKWNIAVEPSFSKAVKWVWSQVENDFVFHLEDDWIIFRKIEFNNILRIMSKNSNIASIKLCNKKLKVINGVVVLGDLAYTPINEFCIAIDKGRSMSLNPSLIRASFIKEVLPFMSDNVNPEKQLRKRNTLLKKIIMKHDYAIYGNPGDSALVYGKNGLNWRKKHGFSKVKKNFITWEGNAYGEDFL</sequence>
<dbReference type="AlphaFoldDB" id="A0A6M3KJS6"/>
<proteinExistence type="predicted"/>
<name>A0A6M3KJS6_9ZZZZ</name>
<evidence type="ECO:0000313" key="1">
    <source>
        <dbReference type="EMBL" id="QJA81665.1"/>
    </source>
</evidence>
<evidence type="ECO:0008006" key="2">
    <source>
        <dbReference type="Google" id="ProtNLM"/>
    </source>
</evidence>
<reference evidence="1" key="1">
    <citation type="submission" date="2020-03" db="EMBL/GenBank/DDBJ databases">
        <title>The deep terrestrial virosphere.</title>
        <authorList>
            <person name="Holmfeldt K."/>
            <person name="Nilsson E."/>
            <person name="Simone D."/>
            <person name="Lopez-Fernandez M."/>
            <person name="Wu X."/>
            <person name="de Brujin I."/>
            <person name="Lundin D."/>
            <person name="Andersson A."/>
            <person name="Bertilsson S."/>
            <person name="Dopson M."/>
        </authorList>
    </citation>
    <scope>NUCLEOTIDE SEQUENCE</scope>
    <source>
        <strain evidence="1">MM415A00503</strain>
    </source>
</reference>
<protein>
    <recommendedName>
        <fullName evidence="2">Glycosyltransferase 2-like domain-containing protein</fullName>
    </recommendedName>
</protein>
<accession>A0A6M3KJS6</accession>
<organism evidence="1">
    <name type="scientific">viral metagenome</name>
    <dbReference type="NCBI Taxonomy" id="1070528"/>
    <lineage>
        <taxon>unclassified sequences</taxon>
        <taxon>metagenomes</taxon>
        <taxon>organismal metagenomes</taxon>
    </lineage>
</organism>
<dbReference type="EMBL" id="MT142466">
    <property type="protein sequence ID" value="QJA81665.1"/>
    <property type="molecule type" value="Genomic_DNA"/>
</dbReference>